<dbReference type="EMBL" id="CP141615">
    <property type="protein sequence ID" value="WRP18896.1"/>
    <property type="molecule type" value="Genomic_DNA"/>
</dbReference>
<organism evidence="9 10">
    <name type="scientific">Carboxydichorda subterranea</name>
    <dbReference type="NCBI Taxonomy" id="3109565"/>
    <lineage>
        <taxon>Bacteria</taxon>
        <taxon>Bacillati</taxon>
        <taxon>Bacillota</taxon>
        <taxon>Limnochordia</taxon>
        <taxon>Limnochordales</taxon>
        <taxon>Geochordaceae</taxon>
        <taxon>Carboxydichorda</taxon>
    </lineage>
</organism>
<evidence type="ECO:0000259" key="8">
    <source>
        <dbReference type="Pfam" id="PF00291"/>
    </source>
</evidence>
<comment type="cofactor">
    <cofactor evidence="1">
        <name>pyridoxal 5'-phosphate</name>
        <dbReference type="ChEBI" id="CHEBI:597326"/>
    </cofactor>
</comment>
<dbReference type="InterPro" id="IPR001216">
    <property type="entry name" value="P-phosphate_BS"/>
</dbReference>
<accession>A0ABZ1C1B8</accession>
<evidence type="ECO:0000256" key="4">
    <source>
        <dbReference type="ARBA" id="ARBA00022679"/>
    </source>
</evidence>
<dbReference type="Proteomes" id="UP001332192">
    <property type="component" value="Chromosome"/>
</dbReference>
<keyword evidence="3" id="KW-0028">Amino-acid biosynthesis</keyword>
<comment type="similarity">
    <text evidence="2">Belongs to the cysteine synthase/cystathionine beta-synthase family.</text>
</comment>
<dbReference type="CDD" id="cd01561">
    <property type="entry name" value="CBS_like"/>
    <property type="match status" value="1"/>
</dbReference>
<evidence type="ECO:0000256" key="2">
    <source>
        <dbReference type="ARBA" id="ARBA00007103"/>
    </source>
</evidence>
<dbReference type="InterPro" id="IPR036052">
    <property type="entry name" value="TrpB-like_PALP_sf"/>
</dbReference>
<dbReference type="Gene3D" id="3.40.50.1100">
    <property type="match status" value="2"/>
</dbReference>
<proteinExistence type="inferred from homology"/>
<dbReference type="Pfam" id="PF00291">
    <property type="entry name" value="PALP"/>
    <property type="match status" value="1"/>
</dbReference>
<dbReference type="NCBIfam" id="TIGR01136">
    <property type="entry name" value="cysKM"/>
    <property type="match status" value="1"/>
</dbReference>
<dbReference type="InterPro" id="IPR050214">
    <property type="entry name" value="Cys_Synth/Cystath_Beta-Synth"/>
</dbReference>
<name>A0ABZ1C1B8_9FIRM</name>
<keyword evidence="6" id="KW-0198">Cysteine biosynthesis</keyword>
<sequence length="307" mass="32752">MPARRPFAGHPWLDLIGGTPLVRLRRVWPEDAPVAVYVKVEGFNPGGSVKDRPALYIVGDAVERGLLQGGRRILDATSGNTGIAYAMIGAALGLGVTVCMPSNASLERQRTLKAYGAEIILTDPLEGTEGARHAARQLAQEEPERYWLADQYSNAANVRAHVETTGPEIWEQTAGTVTHFVAGIGTSGTVMGVGQYLKARNPSIQVIGVEPLETLHGLEGLKRMDASEVPAIFDPLRLDGRMEIPTEEGYRMVHRLAREEGILAGGSGGAAVVAALRVASGLSRGVVVTVLPDSGSRYLSTAIWRDA</sequence>
<dbReference type="InterPro" id="IPR005856">
    <property type="entry name" value="Cys_synth"/>
</dbReference>
<dbReference type="PANTHER" id="PTHR10314">
    <property type="entry name" value="CYSTATHIONINE BETA-SYNTHASE"/>
    <property type="match status" value="1"/>
</dbReference>
<evidence type="ECO:0000313" key="9">
    <source>
        <dbReference type="EMBL" id="WRP18896.1"/>
    </source>
</evidence>
<evidence type="ECO:0000256" key="1">
    <source>
        <dbReference type="ARBA" id="ARBA00001933"/>
    </source>
</evidence>
<dbReference type="InterPro" id="IPR001926">
    <property type="entry name" value="TrpB-like_PALP"/>
</dbReference>
<dbReference type="PROSITE" id="PS00901">
    <property type="entry name" value="CYS_SYNTHASE"/>
    <property type="match status" value="1"/>
</dbReference>
<keyword evidence="10" id="KW-1185">Reference proteome</keyword>
<dbReference type="GO" id="GO:0016740">
    <property type="term" value="F:transferase activity"/>
    <property type="evidence" value="ECO:0007669"/>
    <property type="project" value="UniProtKB-KW"/>
</dbReference>
<evidence type="ECO:0000313" key="10">
    <source>
        <dbReference type="Proteomes" id="UP001332192"/>
    </source>
</evidence>
<keyword evidence="5" id="KW-0663">Pyridoxal phosphate</keyword>
<gene>
    <name evidence="9" type="ORF">U7230_02370</name>
</gene>
<reference evidence="9 10" key="1">
    <citation type="journal article" date="2024" name="Front. Microbiol.">
        <title>Novel thermophilic genera Geochorda gen. nov. and Carboxydochorda gen. nov. from the deep terrestrial subsurface reveal the ecophysiological diversity in the class Limnochordia.</title>
        <authorList>
            <person name="Karnachuk O.V."/>
            <person name="Lukina A.P."/>
            <person name="Avakyan M.R."/>
            <person name="Kadnikov V.V."/>
            <person name="Begmatov S."/>
            <person name="Beletsky A.V."/>
            <person name="Vlasova K.G."/>
            <person name="Novikov A.A."/>
            <person name="Shcherbakova V.A."/>
            <person name="Mardanov A.V."/>
            <person name="Ravin N.V."/>
        </authorList>
    </citation>
    <scope>NUCLEOTIDE SEQUENCE [LARGE SCALE GENOMIC DNA]</scope>
    <source>
        <strain evidence="9 10">L945</strain>
    </source>
</reference>
<protein>
    <recommendedName>
        <fullName evidence="7">O-acetylserine (thiol)-lyase</fullName>
    </recommendedName>
</protein>
<dbReference type="SUPFAM" id="SSF53686">
    <property type="entry name" value="Tryptophan synthase beta subunit-like PLP-dependent enzymes"/>
    <property type="match status" value="1"/>
</dbReference>
<evidence type="ECO:0000256" key="5">
    <source>
        <dbReference type="ARBA" id="ARBA00022898"/>
    </source>
</evidence>
<feature type="domain" description="Tryptophan synthase beta chain-like PALP" evidence="8">
    <location>
        <begin position="14"/>
        <end position="293"/>
    </location>
</feature>
<evidence type="ECO:0000256" key="6">
    <source>
        <dbReference type="ARBA" id="ARBA00023192"/>
    </source>
</evidence>
<evidence type="ECO:0000256" key="3">
    <source>
        <dbReference type="ARBA" id="ARBA00022605"/>
    </source>
</evidence>
<evidence type="ECO:0000256" key="7">
    <source>
        <dbReference type="ARBA" id="ARBA00030296"/>
    </source>
</evidence>
<keyword evidence="4 9" id="KW-0808">Transferase</keyword>